<dbReference type="SUPFAM" id="SSF51197">
    <property type="entry name" value="Clavaminate synthase-like"/>
    <property type="match status" value="1"/>
</dbReference>
<dbReference type="InterPro" id="IPR050411">
    <property type="entry name" value="AlphaKG_dependent_hydroxylases"/>
</dbReference>
<evidence type="ECO:0000313" key="6">
    <source>
        <dbReference type="Proteomes" id="UP000215788"/>
    </source>
</evidence>
<gene>
    <name evidence="5" type="ORF">CJF39_00285</name>
</gene>
<dbReference type="Gene3D" id="3.60.130.10">
    <property type="entry name" value="Clavaminate synthase-like"/>
    <property type="match status" value="1"/>
</dbReference>
<keyword evidence="3" id="KW-0045">Antibiotic biosynthesis</keyword>
<sequence>MKLTPTWTSPHWNRKSLLAISHKWLYELTQHQIAERERALRHLIATHKGPLQCTPADVPLPTLHTVLQHALVECEHGCGLFLIRGIPVANKPLPLARLLAWGIGLHRGVPLIQNETEALLVEVRNKDNLSPQNIRGHNTSSEMEFHVDACDLVTLLCLSKAAEGGRFKVVSSLTIHHHLSTQSPLECRALSLPLPFIDVSKTEIGEPGFFMCPVFTRMPGAFSCRFYRKRILATQELSHTPKINPLTLKALDHFQRIAGDADLNVEMDLQPGDLQCLNNHVVCHARAAFRDGSKPSQQRHLLRQWLATAVSRPLPKSHAYAYGSIKAGSLRGGYQGWAISPDIKIFQERLAHYNQITV</sequence>
<proteinExistence type="predicted"/>
<dbReference type="Pfam" id="PF02668">
    <property type="entry name" value="TauD"/>
    <property type="match status" value="1"/>
</dbReference>
<dbReference type="InterPro" id="IPR042098">
    <property type="entry name" value="TauD-like_sf"/>
</dbReference>
<evidence type="ECO:0000313" key="5">
    <source>
        <dbReference type="EMBL" id="OZY61277.1"/>
    </source>
</evidence>
<feature type="domain" description="TauD/TfdA-like" evidence="4">
    <location>
        <begin position="56"/>
        <end position="305"/>
    </location>
</feature>
<dbReference type="GO" id="GO:0016706">
    <property type="term" value="F:2-oxoglutarate-dependent dioxygenase activity"/>
    <property type="evidence" value="ECO:0007669"/>
    <property type="project" value="UniProtKB-ARBA"/>
</dbReference>
<dbReference type="PANTHER" id="PTHR10696:SF56">
    <property type="entry name" value="TAUD_TFDA-LIKE DOMAIN-CONTAINING PROTEIN"/>
    <property type="match status" value="1"/>
</dbReference>
<evidence type="ECO:0000256" key="2">
    <source>
        <dbReference type="ARBA" id="ARBA00023002"/>
    </source>
</evidence>
<dbReference type="EMBL" id="NQKI01000001">
    <property type="protein sequence ID" value="OZY61277.1"/>
    <property type="molecule type" value="Genomic_DNA"/>
</dbReference>
<evidence type="ECO:0000259" key="4">
    <source>
        <dbReference type="Pfam" id="PF02668"/>
    </source>
</evidence>
<dbReference type="OrthoDB" id="753054at2"/>
<reference evidence="5 6" key="1">
    <citation type="submission" date="2017-08" db="EMBL/GenBank/DDBJ databases">
        <title>Genomic and metabolic characterisation of spoilage-associated Pseudomonas species.</title>
        <authorList>
            <person name="Stanborough T."/>
            <person name="Fegan N."/>
            <person name="Powell S.M."/>
            <person name="Singh T."/>
            <person name="Tamplin M.L."/>
            <person name="Chandry P.S."/>
        </authorList>
    </citation>
    <scope>NUCLEOTIDE SEQUENCE [LARGE SCALE GENOMIC DNA]</scope>
    <source>
        <strain evidence="5 6">L1802</strain>
    </source>
</reference>
<comment type="cofactor">
    <cofactor evidence="1">
        <name>Fe(2+)</name>
        <dbReference type="ChEBI" id="CHEBI:29033"/>
    </cofactor>
</comment>
<dbReference type="PANTHER" id="PTHR10696">
    <property type="entry name" value="GAMMA-BUTYROBETAINE HYDROXYLASE-RELATED"/>
    <property type="match status" value="1"/>
</dbReference>
<dbReference type="AlphaFoldDB" id="A0A266NH80"/>
<accession>A0A266NH80</accession>
<keyword evidence="2" id="KW-0560">Oxidoreductase</keyword>
<organism evidence="5 6">
    <name type="scientific">Pseudomonas lundensis</name>
    <dbReference type="NCBI Taxonomy" id="86185"/>
    <lineage>
        <taxon>Bacteria</taxon>
        <taxon>Pseudomonadati</taxon>
        <taxon>Pseudomonadota</taxon>
        <taxon>Gammaproteobacteria</taxon>
        <taxon>Pseudomonadales</taxon>
        <taxon>Pseudomonadaceae</taxon>
        <taxon>Pseudomonas</taxon>
    </lineage>
</organism>
<dbReference type="Proteomes" id="UP000215788">
    <property type="component" value="Unassembled WGS sequence"/>
</dbReference>
<dbReference type="GO" id="GO:0017000">
    <property type="term" value="P:antibiotic biosynthetic process"/>
    <property type="evidence" value="ECO:0007669"/>
    <property type="project" value="UniProtKB-KW"/>
</dbReference>
<protein>
    <recommendedName>
        <fullName evidence="4">TauD/TfdA-like domain-containing protein</fullName>
    </recommendedName>
</protein>
<dbReference type="InterPro" id="IPR003819">
    <property type="entry name" value="TauD/TfdA-like"/>
</dbReference>
<comment type="caution">
    <text evidence="5">The sequence shown here is derived from an EMBL/GenBank/DDBJ whole genome shotgun (WGS) entry which is preliminary data.</text>
</comment>
<name>A0A266NH80_9PSED</name>
<evidence type="ECO:0000256" key="1">
    <source>
        <dbReference type="ARBA" id="ARBA00001954"/>
    </source>
</evidence>
<evidence type="ECO:0000256" key="3">
    <source>
        <dbReference type="ARBA" id="ARBA00023194"/>
    </source>
</evidence>
<dbReference type="RefSeq" id="WP_094991624.1">
    <property type="nucleotide sequence ID" value="NZ_NQKI01000001.1"/>
</dbReference>